<evidence type="ECO:0000313" key="1">
    <source>
        <dbReference type="EMBL" id="PTX08731.1"/>
    </source>
</evidence>
<dbReference type="GeneID" id="84579800"/>
<comment type="caution">
    <text evidence="1">The sequence shown here is derived from an EMBL/GenBank/DDBJ whole genome shotgun (WGS) entry which is preliminary data.</text>
</comment>
<protein>
    <submittedName>
        <fullName evidence="1">Uncharacterized protein</fullName>
    </submittedName>
</protein>
<dbReference type="NCBIfam" id="NF045477">
    <property type="entry name" value="LPO_1073_dom"/>
    <property type="match status" value="1"/>
</dbReference>
<reference evidence="1 2" key="1">
    <citation type="submission" date="2018-04" db="EMBL/GenBank/DDBJ databases">
        <title>Genomic Encyclopedia of Archaeal and Bacterial Type Strains, Phase II (KMG-II): from individual species to whole genera.</title>
        <authorList>
            <person name="Goeker M."/>
        </authorList>
    </citation>
    <scope>NUCLEOTIDE SEQUENCE [LARGE SCALE GENOMIC DNA]</scope>
    <source>
        <strain evidence="1 2">DSM 22902</strain>
    </source>
</reference>
<dbReference type="AlphaFoldDB" id="A0A2T5XYX6"/>
<evidence type="ECO:0000313" key="2">
    <source>
        <dbReference type="Proteomes" id="UP000243985"/>
    </source>
</evidence>
<dbReference type="EMBL" id="QBKG01000001">
    <property type="protein sequence ID" value="PTX08731.1"/>
    <property type="molecule type" value="Genomic_DNA"/>
</dbReference>
<name>A0A2T5XYX6_9FLAO</name>
<organism evidence="1 2">
    <name type="scientific">Capnocytophaga leadbetteri</name>
    <dbReference type="NCBI Taxonomy" id="327575"/>
    <lineage>
        <taxon>Bacteria</taxon>
        <taxon>Pseudomonadati</taxon>
        <taxon>Bacteroidota</taxon>
        <taxon>Flavobacteriia</taxon>
        <taxon>Flavobacteriales</taxon>
        <taxon>Flavobacteriaceae</taxon>
        <taxon>Capnocytophaga</taxon>
    </lineage>
</organism>
<gene>
    <name evidence="1" type="ORF">C8P65_101399</name>
</gene>
<accession>A0A2T5XYX6</accession>
<proteinExistence type="predicted"/>
<sequence length="363" mass="41467">MGSKQVQEAGDNSQQLQANNMIVNLGIDEKRAREICQEMILQLKNKYTEEALKVAESRVSEFEDKLLPKMKAIDGALEAFADPSFQLLLVEAQKTAASTERPADYDLLSELLVHRFQNGTDRNTRAGITRAVKIVDEISDEALLGLTVFHAVTCIEPVTGVIEEGLDILNDLFGKLIYATLPNGNKWLDHLDILSTIRVINLVRLPKMEDHYSEQFAGYMDVGIKKYSQEFYRAIELLNSNNLPNILIEHELNTDYVRLCVLNKNDIDPTKLTHLSSNNTVISLTDIQKNAIRSIYDLYKQDAAIRQENVNKFMKEWNKRTNLKILREWWNNIEYLMQLTSVGKVLAHANAQRCDKRLPPLNH</sequence>
<dbReference type="RefSeq" id="WP_107780851.1">
    <property type="nucleotide sequence ID" value="NZ_QBKG01000001.1"/>
</dbReference>
<dbReference type="Proteomes" id="UP000243985">
    <property type="component" value="Unassembled WGS sequence"/>
</dbReference>
<dbReference type="InterPro" id="IPR053773">
    <property type="entry name" value="Vpar_1526-like"/>
</dbReference>